<feature type="transmembrane region" description="Helical" evidence="2">
    <location>
        <begin position="473"/>
        <end position="500"/>
    </location>
</feature>
<gene>
    <name evidence="3" type="ORF">Q5761_09790</name>
</gene>
<keyword evidence="4" id="KW-1185">Reference proteome</keyword>
<keyword evidence="2" id="KW-1133">Transmembrane helix</keyword>
<feature type="transmembrane region" description="Helical" evidence="2">
    <location>
        <begin position="176"/>
        <end position="200"/>
    </location>
</feature>
<keyword evidence="2" id="KW-0812">Transmembrane</keyword>
<dbReference type="InterPro" id="IPR031599">
    <property type="entry name" value="ABC_tran_2"/>
</dbReference>
<dbReference type="Proteomes" id="UP001304683">
    <property type="component" value="Chromosome"/>
</dbReference>
<feature type="transmembrane region" description="Helical" evidence="2">
    <location>
        <begin position="131"/>
        <end position="155"/>
    </location>
</feature>
<feature type="compositionally biased region" description="Low complexity" evidence="1">
    <location>
        <begin position="16"/>
        <end position="33"/>
    </location>
</feature>
<evidence type="ECO:0000256" key="1">
    <source>
        <dbReference type="SAM" id="MobiDB-lite"/>
    </source>
</evidence>
<feature type="region of interest" description="Disordered" evidence="1">
    <location>
        <begin position="1"/>
        <end position="46"/>
    </location>
</feature>
<reference evidence="3 4" key="1">
    <citation type="submission" date="2023-08" db="EMBL/GenBank/DDBJ databases">
        <title>Genome sequence of Thermaerobacter compostii strain Ins1, a spore-forming filamentous bacterium isolated from a deep geothermal reservoir.</title>
        <authorList>
            <person name="Bregnard D."/>
            <person name="Gonzalez D."/>
            <person name="Junier P."/>
        </authorList>
    </citation>
    <scope>NUCLEOTIDE SEQUENCE [LARGE SCALE GENOMIC DNA]</scope>
    <source>
        <strain evidence="3 4">Ins1</strain>
    </source>
</reference>
<evidence type="ECO:0000256" key="2">
    <source>
        <dbReference type="SAM" id="Phobius"/>
    </source>
</evidence>
<feature type="transmembrane region" description="Helical" evidence="2">
    <location>
        <begin position="506"/>
        <end position="527"/>
    </location>
</feature>
<keyword evidence="2" id="KW-0472">Membrane</keyword>
<sequence>MTDGAIQRPDGHEHAPAAVTGPATTGPAGEVAGDAGGRRARSAGGAEPAVGASSRLRAWWALYRVQLKAGLVLSPSTMGGQRAARLGPGEWLLFFLSVLAFVPLLWLILIIAVGTYYGLAALGQGEAMLTLFFLPAFVLSLVLGLISVLSIFYFARDTAHLLSLPLSPGAIAGAKLAVVLTNQWLGLALLVPPLVVYGVLAGAGPLYWLKAVVVYALLPVPALALAAILAMALMRVAGRTRQRDWAVVASSLALMAVALGAQILPRQVAENVDPARLNQLMQGLAEQIGRYAPPAVWATRALATGSPAGGAGYLALLGLVAAATLALSWVLADRLLVRGLAAALEAPARRAALDRQRVHAQLARVRPGLLALVWREWAVLWRTPVFVMNTLFPMLVVPVVLATSLWAGPGDTLIRPAVSGLFTPSGRPWAPLAGVAASATAGLFAMLGATALSREGRAFWISQVIPASPRRQVAAKLLFACLVAWAGGLPFGAAAGILLGWTGGAWAYWLVTGLLAVVAVNALELAVDLWRPKLDWVDPQGAMKQNYNVLLGVLAGMVSLGGAALVARYTSPLGPAVLLASVCGYLLLVATGGILLVLGLAGRVYRRVSSPSS</sequence>
<organism evidence="3 4">
    <name type="scientific">Thermaerobacter composti</name>
    <dbReference type="NCBI Taxonomy" id="554949"/>
    <lineage>
        <taxon>Bacteria</taxon>
        <taxon>Bacillati</taxon>
        <taxon>Bacillota</taxon>
        <taxon>Clostridia</taxon>
        <taxon>Eubacteriales</taxon>
        <taxon>Clostridiales Family XVII. Incertae Sedis</taxon>
        <taxon>Thermaerobacter</taxon>
    </lineage>
</organism>
<evidence type="ECO:0000313" key="4">
    <source>
        <dbReference type="Proteomes" id="UP001304683"/>
    </source>
</evidence>
<dbReference type="Pfam" id="PF16949">
    <property type="entry name" value="ABC_tran_2"/>
    <property type="match status" value="1"/>
</dbReference>
<feature type="transmembrane region" description="Helical" evidence="2">
    <location>
        <begin position="385"/>
        <end position="408"/>
    </location>
</feature>
<feature type="transmembrane region" description="Helical" evidence="2">
    <location>
        <begin position="245"/>
        <end position="264"/>
    </location>
</feature>
<feature type="transmembrane region" description="Helical" evidence="2">
    <location>
        <begin position="212"/>
        <end position="233"/>
    </location>
</feature>
<feature type="transmembrane region" description="Helical" evidence="2">
    <location>
        <begin position="311"/>
        <end position="332"/>
    </location>
</feature>
<evidence type="ECO:0000313" key="3">
    <source>
        <dbReference type="EMBL" id="WPD18642.1"/>
    </source>
</evidence>
<name>A0ABZ0QMD5_9FIRM</name>
<feature type="transmembrane region" description="Helical" evidence="2">
    <location>
        <begin position="547"/>
        <end position="570"/>
    </location>
</feature>
<feature type="transmembrane region" description="Helical" evidence="2">
    <location>
        <begin position="428"/>
        <end position="452"/>
    </location>
</feature>
<protein>
    <recommendedName>
        <fullName evidence="5">ABC-2 type transport system permease protein</fullName>
    </recommendedName>
</protein>
<evidence type="ECO:0008006" key="5">
    <source>
        <dbReference type="Google" id="ProtNLM"/>
    </source>
</evidence>
<proteinExistence type="predicted"/>
<feature type="transmembrane region" description="Helical" evidence="2">
    <location>
        <begin position="576"/>
        <end position="601"/>
    </location>
</feature>
<accession>A0ABZ0QMD5</accession>
<dbReference type="EMBL" id="CP132508">
    <property type="protein sequence ID" value="WPD18642.1"/>
    <property type="molecule type" value="Genomic_DNA"/>
</dbReference>
<dbReference type="RefSeq" id="WP_318750457.1">
    <property type="nucleotide sequence ID" value="NZ_CP132508.1"/>
</dbReference>
<feature type="transmembrane region" description="Helical" evidence="2">
    <location>
        <begin position="91"/>
        <end position="119"/>
    </location>
</feature>